<keyword evidence="2" id="KW-1185">Reference proteome</keyword>
<proteinExistence type="predicted"/>
<evidence type="ECO:0000313" key="1">
    <source>
        <dbReference type="EMBL" id="OBT96635.1"/>
    </source>
</evidence>
<reference evidence="2" key="2">
    <citation type="journal article" date="2018" name="Nat. Commun.">
        <title>Extreme sensitivity to ultraviolet light in the fungal pathogen causing white-nose syndrome of bats.</title>
        <authorList>
            <person name="Palmer J.M."/>
            <person name="Drees K.P."/>
            <person name="Foster J.T."/>
            <person name="Lindner D.L."/>
        </authorList>
    </citation>
    <scope>NUCLEOTIDE SEQUENCE [LARGE SCALE GENOMIC DNA]</scope>
    <source>
        <strain evidence="2">UAMH 10579</strain>
    </source>
</reference>
<dbReference type="AlphaFoldDB" id="A0A1B8GLC4"/>
<organism evidence="1 2">
    <name type="scientific">Pseudogymnoascus verrucosus</name>
    <dbReference type="NCBI Taxonomy" id="342668"/>
    <lineage>
        <taxon>Eukaryota</taxon>
        <taxon>Fungi</taxon>
        <taxon>Dikarya</taxon>
        <taxon>Ascomycota</taxon>
        <taxon>Pezizomycotina</taxon>
        <taxon>Leotiomycetes</taxon>
        <taxon>Thelebolales</taxon>
        <taxon>Thelebolaceae</taxon>
        <taxon>Pseudogymnoascus</taxon>
    </lineage>
</organism>
<accession>A0A1B8GLC4</accession>
<dbReference type="GeneID" id="28838697"/>
<dbReference type="OrthoDB" id="20872at2759"/>
<gene>
    <name evidence="1" type="ORF">VE01_05311</name>
</gene>
<name>A0A1B8GLC4_9PEZI</name>
<dbReference type="RefSeq" id="XP_018130368.1">
    <property type="nucleotide sequence ID" value="XM_018274776.1"/>
</dbReference>
<protein>
    <submittedName>
        <fullName evidence="1">Uncharacterized protein</fullName>
    </submittedName>
</protein>
<evidence type="ECO:0000313" key="2">
    <source>
        <dbReference type="Proteomes" id="UP000091956"/>
    </source>
</evidence>
<reference evidence="1 2" key="1">
    <citation type="submission" date="2016-03" db="EMBL/GenBank/DDBJ databases">
        <title>Comparative genomics of Pseudogymnoascus destructans, the fungus causing white-nose syndrome of bats.</title>
        <authorList>
            <person name="Palmer J.M."/>
            <person name="Drees K.P."/>
            <person name="Foster J.T."/>
            <person name="Lindner D.L."/>
        </authorList>
    </citation>
    <scope>NUCLEOTIDE SEQUENCE [LARGE SCALE GENOMIC DNA]</scope>
    <source>
        <strain evidence="1 2">UAMH 10579</strain>
    </source>
</reference>
<sequence length="154" mass="16953">MNLKGYAGGDPPYTPSDGSLMWDDAVFPPDSEEICVLRKLRMLTVNAEELNPDEVNSLTPYRAKLDFFLSKANKAISLTLYTNSVFVAAPPWNGTHKIDAQYTGLYNRTIYDVSQLDEVEIKAGEITVINAMGTGSCKSVAFGEWDECRGFGQG</sequence>
<dbReference type="Proteomes" id="UP000091956">
    <property type="component" value="Unassembled WGS sequence"/>
</dbReference>
<dbReference type="EMBL" id="KV460227">
    <property type="protein sequence ID" value="OBT96635.1"/>
    <property type="molecule type" value="Genomic_DNA"/>
</dbReference>